<evidence type="ECO:0000256" key="2">
    <source>
        <dbReference type="ARBA" id="ARBA00022448"/>
    </source>
</evidence>
<dbReference type="SUPFAM" id="SSF53850">
    <property type="entry name" value="Periplasmic binding protein-like II"/>
    <property type="match status" value="1"/>
</dbReference>
<dbReference type="Pfam" id="PF01547">
    <property type="entry name" value="SBP_bac_1"/>
    <property type="match status" value="1"/>
</dbReference>
<dbReference type="EMBL" id="SRJD01000002">
    <property type="protein sequence ID" value="TGA99828.1"/>
    <property type="molecule type" value="Genomic_DNA"/>
</dbReference>
<dbReference type="PROSITE" id="PS51257">
    <property type="entry name" value="PROKAR_LIPOPROTEIN"/>
    <property type="match status" value="1"/>
</dbReference>
<evidence type="ECO:0000256" key="4">
    <source>
        <dbReference type="SAM" id="SignalP"/>
    </source>
</evidence>
<dbReference type="InterPro" id="IPR050490">
    <property type="entry name" value="Bact_solute-bd_prot1"/>
</dbReference>
<dbReference type="Gene3D" id="3.40.190.10">
    <property type="entry name" value="Periplasmic binding protein-like II"/>
    <property type="match status" value="2"/>
</dbReference>
<evidence type="ECO:0000256" key="3">
    <source>
        <dbReference type="ARBA" id="ARBA00022729"/>
    </source>
</evidence>
<keyword evidence="6" id="KW-1185">Reference proteome</keyword>
<dbReference type="RefSeq" id="WP_135347224.1">
    <property type="nucleotide sequence ID" value="NZ_SRJD01000002.1"/>
</dbReference>
<evidence type="ECO:0000313" key="6">
    <source>
        <dbReference type="Proteomes" id="UP000298347"/>
    </source>
</evidence>
<protein>
    <submittedName>
        <fullName evidence="5">Extracellular solute-binding protein</fullName>
    </submittedName>
</protein>
<dbReference type="AlphaFoldDB" id="A0A4Z0GU83"/>
<comment type="caution">
    <text evidence="5">The sequence shown here is derived from an EMBL/GenBank/DDBJ whole genome shotgun (WGS) entry which is preliminary data.</text>
</comment>
<comment type="similarity">
    <text evidence="1">Belongs to the bacterial solute-binding protein 1 family.</text>
</comment>
<dbReference type="PANTHER" id="PTHR43649">
    <property type="entry name" value="ARABINOSE-BINDING PROTEIN-RELATED"/>
    <property type="match status" value="1"/>
</dbReference>
<dbReference type="OrthoDB" id="9808332at2"/>
<dbReference type="PANTHER" id="PTHR43649:SF34">
    <property type="entry name" value="ABC TRANSPORTER PERIPLASMIC-BINDING PROTEIN YCJN-RELATED"/>
    <property type="match status" value="1"/>
</dbReference>
<keyword evidence="3 4" id="KW-0732">Signal</keyword>
<proteinExistence type="inferred from homology"/>
<dbReference type="InterPro" id="IPR006059">
    <property type="entry name" value="SBP"/>
</dbReference>
<gene>
    <name evidence="5" type="ORF">E4665_02450</name>
</gene>
<evidence type="ECO:0000256" key="1">
    <source>
        <dbReference type="ARBA" id="ARBA00008520"/>
    </source>
</evidence>
<accession>A0A4Z0GU83</accession>
<sequence>MKRLWLGTMLATMFIFTSVLSGCAGAGSQSGNGAKGTEISAIVQDRWAPYVKKAVSIWNSEHPKQKVNLNMLVVGYPQLYQKLTTSAAGGNTPDFSLIDSVWVTEFAKNGYLQPLDSIDPSWVKNDYDKDFYPALIKGDSYQGHPYAIHTQTDMVLLWYRKDWFKNEGLQPPKTWQDLTSDAKYFAQKNIEKKYGNTQGIAFQAGVKAGETTTSQILPFLWSNGADVLKNGQVVLNSKNTIQSMQMLNNLVKDGSAPADVTTYDWNTSLQLFAKGKTAISVGGSYEKASIQQESGWSDAQFKQKVGFVPVPAGPNGKPSTQSGGMDYVIYKSSQNQKLDLSILKLITGPKLMKDFLVETQQNSPRISVTKSFDPKKQWFLKETGNYLYNAETRPSSPVYSKVSTQLQNMIEDSVSGNTSAGTAVSNAASAISQVTGLKEKSSK</sequence>
<dbReference type="Proteomes" id="UP000298347">
    <property type="component" value="Unassembled WGS sequence"/>
</dbReference>
<organism evidence="5 6">
    <name type="scientific">Sporolactobacillus shoreae</name>
    <dbReference type="NCBI Taxonomy" id="1465501"/>
    <lineage>
        <taxon>Bacteria</taxon>
        <taxon>Bacillati</taxon>
        <taxon>Bacillota</taxon>
        <taxon>Bacilli</taxon>
        <taxon>Bacillales</taxon>
        <taxon>Sporolactobacillaceae</taxon>
        <taxon>Sporolactobacillus</taxon>
    </lineage>
</organism>
<reference evidence="5 6" key="1">
    <citation type="journal article" date="2015" name="Int. J. Syst. Evol. Microbiol.">
        <title>Sporolactobacillus shoreae sp. nov. and Sporolactobacillus spathodeae sp. nov., two spore-forming lactic acid bacteria isolated from tree barks in Thailand.</title>
        <authorList>
            <person name="Thamacharoensuk T."/>
            <person name="Kitahara M."/>
            <person name="Ohkuma M."/>
            <person name="Thongchul N."/>
            <person name="Tanasupawat S."/>
        </authorList>
    </citation>
    <scope>NUCLEOTIDE SEQUENCE [LARGE SCALE GENOMIC DNA]</scope>
    <source>
        <strain evidence="5 6">BK92</strain>
    </source>
</reference>
<feature type="signal peptide" evidence="4">
    <location>
        <begin position="1"/>
        <end position="21"/>
    </location>
</feature>
<keyword evidence="2" id="KW-0813">Transport</keyword>
<feature type="chain" id="PRO_5039345680" evidence="4">
    <location>
        <begin position="22"/>
        <end position="443"/>
    </location>
</feature>
<name>A0A4Z0GU83_9BACL</name>
<evidence type="ECO:0000313" key="5">
    <source>
        <dbReference type="EMBL" id="TGA99828.1"/>
    </source>
</evidence>